<name>A0A8S2WU66_9BILA</name>
<dbReference type="Proteomes" id="UP000677228">
    <property type="component" value="Unassembled WGS sequence"/>
</dbReference>
<dbReference type="EMBL" id="CAJNOK010059750">
    <property type="protein sequence ID" value="CAF1633461.1"/>
    <property type="molecule type" value="Genomic_DNA"/>
</dbReference>
<feature type="non-terminal residue" evidence="2">
    <location>
        <position position="1"/>
    </location>
</feature>
<proteinExistence type="predicted"/>
<evidence type="ECO:0000313" key="2">
    <source>
        <dbReference type="EMBL" id="CAF4462172.1"/>
    </source>
</evidence>
<dbReference type="AlphaFoldDB" id="A0A8S2WU66"/>
<evidence type="ECO:0000313" key="1">
    <source>
        <dbReference type="EMBL" id="CAF1633461.1"/>
    </source>
</evidence>
<organism evidence="2 3">
    <name type="scientific">Didymodactylos carnosus</name>
    <dbReference type="NCBI Taxonomy" id="1234261"/>
    <lineage>
        <taxon>Eukaryota</taxon>
        <taxon>Metazoa</taxon>
        <taxon>Spiralia</taxon>
        <taxon>Gnathifera</taxon>
        <taxon>Rotifera</taxon>
        <taxon>Eurotatoria</taxon>
        <taxon>Bdelloidea</taxon>
        <taxon>Philodinida</taxon>
        <taxon>Philodinidae</taxon>
        <taxon>Didymodactylos</taxon>
    </lineage>
</organism>
<dbReference type="EMBL" id="CAJOBA010085664">
    <property type="protein sequence ID" value="CAF4462172.1"/>
    <property type="molecule type" value="Genomic_DNA"/>
</dbReference>
<evidence type="ECO:0000313" key="3">
    <source>
        <dbReference type="Proteomes" id="UP000682733"/>
    </source>
</evidence>
<comment type="caution">
    <text evidence="2">The sequence shown here is derived from an EMBL/GenBank/DDBJ whole genome shotgun (WGS) entry which is preliminary data.</text>
</comment>
<accession>A0A8S2WU66</accession>
<dbReference type="Proteomes" id="UP000682733">
    <property type="component" value="Unassembled WGS sequence"/>
</dbReference>
<protein>
    <submittedName>
        <fullName evidence="2">Uncharacterized protein</fullName>
    </submittedName>
</protein>
<reference evidence="2" key="1">
    <citation type="submission" date="2021-02" db="EMBL/GenBank/DDBJ databases">
        <authorList>
            <person name="Nowell W R."/>
        </authorList>
    </citation>
    <scope>NUCLEOTIDE SEQUENCE</scope>
</reference>
<sequence length="88" mass="10585">LSSIGWYDPISDNIFYDRLDKLIEAILKSTQQNNRLIIHIHVENNSILNTRNIIDDYLRQFEYDQQSKIKLFILANNYKSCFRYETII</sequence>
<gene>
    <name evidence="1" type="ORF">OVA965_LOCUS43868</name>
    <name evidence="2" type="ORF">TMI583_LOCUS46309</name>
</gene>